<organism evidence="3 4">
    <name type="scientific">Desulfotignum phosphitoxidans DSM 13687</name>
    <dbReference type="NCBI Taxonomy" id="1286635"/>
    <lineage>
        <taxon>Bacteria</taxon>
        <taxon>Pseudomonadati</taxon>
        <taxon>Thermodesulfobacteriota</taxon>
        <taxon>Desulfobacteria</taxon>
        <taxon>Desulfobacterales</taxon>
        <taxon>Desulfobacteraceae</taxon>
        <taxon>Desulfotignum</taxon>
    </lineage>
</organism>
<dbReference type="EMBL" id="APJX01000018">
    <property type="protein sequence ID" value="EMS77270.1"/>
    <property type="molecule type" value="Genomic_DNA"/>
</dbReference>
<evidence type="ECO:0000313" key="3">
    <source>
        <dbReference type="EMBL" id="EMS77270.1"/>
    </source>
</evidence>
<keyword evidence="4" id="KW-1185">Reference proteome</keyword>
<dbReference type="Proteomes" id="UP000014216">
    <property type="component" value="Unassembled WGS sequence"/>
</dbReference>
<dbReference type="Gene3D" id="3.40.50.1000">
    <property type="entry name" value="HAD superfamily/HAD-like"/>
    <property type="match status" value="1"/>
</dbReference>
<dbReference type="Pfam" id="PF06941">
    <property type="entry name" value="NT5C"/>
    <property type="match status" value="1"/>
</dbReference>
<feature type="active site" description="Nucleophile" evidence="2">
    <location>
        <position position="7"/>
    </location>
</feature>
<dbReference type="InterPro" id="IPR036412">
    <property type="entry name" value="HAD-like_sf"/>
</dbReference>
<reference evidence="3 4" key="1">
    <citation type="journal article" date="2013" name="Genome Announc.">
        <title>Draft Genome Sequence of Desulfotignum phosphitoxidans DSM 13687 Strain FiPS-3.</title>
        <authorList>
            <person name="Poehlein A."/>
            <person name="Daniel R."/>
            <person name="Simeonova D.D."/>
        </authorList>
    </citation>
    <scope>NUCLEOTIDE SEQUENCE [LARGE SCALE GENOMIC DNA]</scope>
    <source>
        <strain evidence="3 4">DSM 13687</strain>
    </source>
</reference>
<comment type="caution">
    <text evidence="3">The sequence shown here is derived from an EMBL/GenBank/DDBJ whole genome shotgun (WGS) entry which is preliminary data.</text>
</comment>
<accession>S0FRF5</accession>
<gene>
    <name evidence="3" type="ORF">Dpo_18c00080</name>
</gene>
<dbReference type="SUPFAM" id="SSF56784">
    <property type="entry name" value="HAD-like"/>
    <property type="match status" value="1"/>
</dbReference>
<evidence type="ECO:0000256" key="2">
    <source>
        <dbReference type="PIRSR" id="PIRSR610708-1"/>
    </source>
</evidence>
<sequence>MKRIYVDLDDVISRTTDTYSAVIEQEFGRQVRFEDLNCFDLKVSFQLTEKEYRHFFDRIHQPDMLMNFDPVPGAGETMARWIDAGHRVDIVTGRPPLARETSLAWLDRQKIPFSEFIMVDKYNRCEEHHPGVISKTQLMARPYDLAVEDSLDTALFLAKHMAVPVLLYDRPWNARPVMYPNIFRVESWRQIAVNWNFSPVGS</sequence>
<feature type="active site" description="Proton donor" evidence="2">
    <location>
        <position position="9"/>
    </location>
</feature>
<dbReference type="OrthoDB" id="5416124at2"/>
<proteinExistence type="inferred from homology"/>
<dbReference type="RefSeq" id="WP_006968723.1">
    <property type="nucleotide sequence ID" value="NZ_APJX01000018.1"/>
</dbReference>
<comment type="similarity">
    <text evidence="1">Belongs to the 5'(3')-deoxyribonucleotidase family.</text>
</comment>
<evidence type="ECO:0000313" key="4">
    <source>
        <dbReference type="Proteomes" id="UP000014216"/>
    </source>
</evidence>
<dbReference type="InterPro" id="IPR052419">
    <property type="entry name" value="5_3-deoxyribonucleotidase-like"/>
</dbReference>
<protein>
    <submittedName>
        <fullName evidence="3">5' nucleotidase</fullName>
    </submittedName>
</protein>
<dbReference type="InterPro" id="IPR010708">
    <property type="entry name" value="5'(3')-deoxyribonucleotidase"/>
</dbReference>
<evidence type="ECO:0000256" key="1">
    <source>
        <dbReference type="ARBA" id="ARBA00009589"/>
    </source>
</evidence>
<dbReference type="GO" id="GO:0008253">
    <property type="term" value="F:5'-nucleotidase activity"/>
    <property type="evidence" value="ECO:0007669"/>
    <property type="project" value="InterPro"/>
</dbReference>
<dbReference type="PANTHER" id="PTHR35134:SF2">
    <property type="entry name" value="NUCLEOTIDASE YQFW-RELATED"/>
    <property type="match status" value="1"/>
</dbReference>
<dbReference type="GO" id="GO:0009264">
    <property type="term" value="P:deoxyribonucleotide catabolic process"/>
    <property type="evidence" value="ECO:0007669"/>
    <property type="project" value="InterPro"/>
</dbReference>
<dbReference type="AlphaFoldDB" id="S0FRF5"/>
<dbReference type="InterPro" id="IPR023214">
    <property type="entry name" value="HAD_sf"/>
</dbReference>
<dbReference type="PANTHER" id="PTHR35134">
    <property type="entry name" value="NUCLEOTIDASE YQFW-RELATED"/>
    <property type="match status" value="1"/>
</dbReference>
<name>S0FRF5_9BACT</name>